<keyword evidence="9" id="KW-1185">Reference proteome</keyword>
<feature type="transmembrane region" description="Helical" evidence="7">
    <location>
        <begin position="147"/>
        <end position="167"/>
    </location>
</feature>
<dbReference type="SUPFAM" id="SSF103473">
    <property type="entry name" value="MFS general substrate transporter"/>
    <property type="match status" value="1"/>
</dbReference>
<feature type="transmembrane region" description="Helical" evidence="7">
    <location>
        <begin position="222"/>
        <end position="242"/>
    </location>
</feature>
<dbReference type="PANTHER" id="PTHR23517:SF15">
    <property type="entry name" value="PROTON-DEPENDENT OLIGOPEPTIDE FAMILY TRANSPORT PROTEIN"/>
    <property type="match status" value="1"/>
</dbReference>
<dbReference type="InterPro" id="IPR000109">
    <property type="entry name" value="POT_fam"/>
</dbReference>
<evidence type="ECO:0000313" key="9">
    <source>
        <dbReference type="Proteomes" id="UP000659223"/>
    </source>
</evidence>
<organism evidence="8 9">
    <name type="scientific">Streptomyces hiroshimensis</name>
    <dbReference type="NCBI Taxonomy" id="66424"/>
    <lineage>
        <taxon>Bacteria</taxon>
        <taxon>Bacillati</taxon>
        <taxon>Actinomycetota</taxon>
        <taxon>Actinomycetes</taxon>
        <taxon>Kitasatosporales</taxon>
        <taxon>Streptomycetaceae</taxon>
        <taxon>Streptomyces</taxon>
    </lineage>
</organism>
<feature type="transmembrane region" description="Helical" evidence="7">
    <location>
        <begin position="248"/>
        <end position="267"/>
    </location>
</feature>
<feature type="transmembrane region" description="Helical" evidence="7">
    <location>
        <begin position="173"/>
        <end position="194"/>
    </location>
</feature>
<dbReference type="InterPro" id="IPR005279">
    <property type="entry name" value="Dipep/tripep_permease"/>
</dbReference>
<feature type="transmembrane region" description="Helical" evidence="7">
    <location>
        <begin position="455"/>
        <end position="473"/>
    </location>
</feature>
<keyword evidence="4 7" id="KW-0812">Transmembrane</keyword>
<evidence type="ECO:0000256" key="5">
    <source>
        <dbReference type="ARBA" id="ARBA00022989"/>
    </source>
</evidence>
<gene>
    <name evidence="8" type="ORF">GCM10010324_67580</name>
</gene>
<dbReference type="InterPro" id="IPR036259">
    <property type="entry name" value="MFS_trans_sf"/>
</dbReference>
<proteinExistence type="predicted"/>
<keyword evidence="5 7" id="KW-1133">Transmembrane helix</keyword>
<keyword evidence="3" id="KW-1003">Cell membrane</keyword>
<evidence type="ECO:0000256" key="3">
    <source>
        <dbReference type="ARBA" id="ARBA00022475"/>
    </source>
</evidence>
<comment type="subcellular location">
    <subcellularLocation>
        <location evidence="1">Cell membrane</location>
        <topology evidence="1">Multi-pass membrane protein</topology>
    </subcellularLocation>
</comment>
<feature type="transmembrane region" description="Helical" evidence="7">
    <location>
        <begin position="60"/>
        <end position="76"/>
    </location>
</feature>
<evidence type="ECO:0000256" key="6">
    <source>
        <dbReference type="ARBA" id="ARBA00023136"/>
    </source>
</evidence>
<keyword evidence="2" id="KW-0813">Transport</keyword>
<protein>
    <submittedName>
        <fullName evidence="8">MFS transporter</fullName>
    </submittedName>
</protein>
<dbReference type="InterPro" id="IPR050171">
    <property type="entry name" value="MFS_Transporters"/>
</dbReference>
<evidence type="ECO:0000256" key="2">
    <source>
        <dbReference type="ARBA" id="ARBA00022448"/>
    </source>
</evidence>
<accession>A0ABQ2ZFY0</accession>
<feature type="transmembrane region" description="Helical" evidence="7">
    <location>
        <begin position="108"/>
        <end position="126"/>
    </location>
</feature>
<feature type="transmembrane region" description="Helical" evidence="7">
    <location>
        <begin position="384"/>
        <end position="403"/>
    </location>
</feature>
<feature type="transmembrane region" description="Helical" evidence="7">
    <location>
        <begin position="85"/>
        <end position="102"/>
    </location>
</feature>
<dbReference type="PANTHER" id="PTHR23517">
    <property type="entry name" value="RESISTANCE PROTEIN MDTM, PUTATIVE-RELATED-RELATED"/>
    <property type="match status" value="1"/>
</dbReference>
<dbReference type="Proteomes" id="UP000659223">
    <property type="component" value="Unassembled WGS sequence"/>
</dbReference>
<evidence type="ECO:0000313" key="8">
    <source>
        <dbReference type="EMBL" id="GGY11362.1"/>
    </source>
</evidence>
<feature type="transmembrane region" description="Helical" evidence="7">
    <location>
        <begin position="21"/>
        <end position="40"/>
    </location>
</feature>
<feature type="transmembrane region" description="Helical" evidence="7">
    <location>
        <begin position="424"/>
        <end position="443"/>
    </location>
</feature>
<feature type="transmembrane region" description="Helical" evidence="7">
    <location>
        <begin position="323"/>
        <end position="345"/>
    </location>
</feature>
<dbReference type="CDD" id="cd17346">
    <property type="entry name" value="MFS_DtpA_like"/>
    <property type="match status" value="1"/>
</dbReference>
<feature type="transmembrane region" description="Helical" evidence="7">
    <location>
        <begin position="357"/>
        <end position="378"/>
    </location>
</feature>
<evidence type="ECO:0000256" key="4">
    <source>
        <dbReference type="ARBA" id="ARBA00022692"/>
    </source>
</evidence>
<comment type="caution">
    <text evidence="8">The sequence shown here is derived from an EMBL/GenBank/DDBJ whole genome shotgun (WGS) entry which is preliminary data.</text>
</comment>
<dbReference type="Gene3D" id="1.20.1250.20">
    <property type="entry name" value="MFS general substrate transporter like domains"/>
    <property type="match status" value="1"/>
</dbReference>
<dbReference type="InterPro" id="IPR018456">
    <property type="entry name" value="PTR2_symporter_CS"/>
</dbReference>
<dbReference type="EMBL" id="BMUT01000025">
    <property type="protein sequence ID" value="GGY11362.1"/>
    <property type="molecule type" value="Genomic_DNA"/>
</dbReference>
<dbReference type="NCBIfam" id="TIGR00924">
    <property type="entry name" value="yjdL_sub1_fam"/>
    <property type="match status" value="1"/>
</dbReference>
<reference evidence="9" key="1">
    <citation type="journal article" date="2019" name="Int. J. Syst. Evol. Microbiol.">
        <title>The Global Catalogue of Microorganisms (GCM) 10K type strain sequencing project: providing services to taxonomists for standard genome sequencing and annotation.</title>
        <authorList>
            <consortium name="The Broad Institute Genomics Platform"/>
            <consortium name="The Broad Institute Genome Sequencing Center for Infectious Disease"/>
            <person name="Wu L."/>
            <person name="Ma J."/>
        </authorList>
    </citation>
    <scope>NUCLEOTIDE SEQUENCE [LARGE SCALE GENOMIC DNA]</scope>
    <source>
        <strain evidence="9">JCM 4586</strain>
    </source>
</reference>
<dbReference type="PROSITE" id="PS01022">
    <property type="entry name" value="PTR2_1"/>
    <property type="match status" value="1"/>
</dbReference>
<evidence type="ECO:0000256" key="7">
    <source>
        <dbReference type="SAM" id="Phobius"/>
    </source>
</evidence>
<sequence length="495" mass="52431">MGADDRARHPRGLTTLVLTELWERFSLYGMAAILVTFLAASPASEGMGLSAGTAEAVEGVYMAMISLLALPGGWLADRVLGARRAVLYGGLVIMAGHTAMAIPGNLGVWPGLVLITVGTGLLKPNISAMVGRLYAAGDEQRRDAGYSLFYMGINIGGTLSPLLVGYLGEEVSWHAGFGAAAIGMAIGLIQYAAGGRHFPDAEDRPCQPLTAGERRRALRATLGTLSAVALLFAVCGLCGALDIDAITFGLTIVAVIVPAAYLALMLRSPKITAQERARLKSYVWLFAAATVFWMIYDQFGSELNLFAAEKTDRHILGWEVPASWMQCLPSFFVILLAPLFAAFWTRRGRSMPTPLKFGLALILVGASFFVMAAASSIASGGVKVAVFWLIGTYLLQVTGELFLSPVGLSVTTRLAPKAFANQMMGVWFLAAATGDAIGGQLPRIGQSVLSQSNNFLWQGALALVVGGALIRYTRKLSAVMDEQTATTQEVTVAAA</sequence>
<evidence type="ECO:0000256" key="1">
    <source>
        <dbReference type="ARBA" id="ARBA00004651"/>
    </source>
</evidence>
<feature type="transmembrane region" description="Helical" evidence="7">
    <location>
        <begin position="279"/>
        <end position="296"/>
    </location>
</feature>
<name>A0ABQ2ZFY0_9ACTN</name>
<dbReference type="Pfam" id="PF00854">
    <property type="entry name" value="PTR2"/>
    <property type="match status" value="1"/>
</dbReference>
<keyword evidence="6 7" id="KW-0472">Membrane</keyword>